<dbReference type="RefSeq" id="WP_084274897.1">
    <property type="nucleotide sequence ID" value="NZ_AP026671.1"/>
</dbReference>
<keyword evidence="6" id="KW-1185">Reference proteome</keyword>
<dbReference type="SMART" id="SM00028">
    <property type="entry name" value="TPR"/>
    <property type="match status" value="2"/>
</dbReference>
<keyword evidence="1" id="KW-0802">TPR repeat</keyword>
<feature type="transmembrane region" description="Helical" evidence="3">
    <location>
        <begin position="42"/>
        <end position="63"/>
    </location>
</feature>
<protein>
    <submittedName>
        <fullName evidence="5">Ca-activated chloride channel family protein</fullName>
    </submittedName>
</protein>
<dbReference type="EMBL" id="FWWZ01000001">
    <property type="protein sequence ID" value="SMC08624.1"/>
    <property type="molecule type" value="Genomic_DNA"/>
</dbReference>
<evidence type="ECO:0000259" key="4">
    <source>
        <dbReference type="PROSITE" id="PS50234"/>
    </source>
</evidence>
<evidence type="ECO:0000256" key="2">
    <source>
        <dbReference type="SAM" id="MobiDB-lite"/>
    </source>
</evidence>
<dbReference type="STRING" id="1069081.SAMN05660197_0381"/>
<dbReference type="Proteomes" id="UP000192602">
    <property type="component" value="Unassembled WGS sequence"/>
</dbReference>
<dbReference type="InterPro" id="IPR036465">
    <property type="entry name" value="vWFA_dom_sf"/>
</dbReference>
<dbReference type="InterPro" id="IPR011990">
    <property type="entry name" value="TPR-like_helical_dom_sf"/>
</dbReference>
<dbReference type="PROSITE" id="PS50234">
    <property type="entry name" value="VWFA"/>
    <property type="match status" value="1"/>
</dbReference>
<feature type="transmembrane region" description="Helical" evidence="3">
    <location>
        <begin position="259"/>
        <end position="278"/>
    </location>
</feature>
<dbReference type="SUPFAM" id="SSF48452">
    <property type="entry name" value="TPR-like"/>
    <property type="match status" value="1"/>
</dbReference>
<dbReference type="PROSITE" id="PS50005">
    <property type="entry name" value="TPR"/>
    <property type="match status" value="1"/>
</dbReference>
<keyword evidence="3" id="KW-0472">Membrane</keyword>
<feature type="repeat" description="TPR" evidence="1">
    <location>
        <begin position="369"/>
        <end position="402"/>
    </location>
</feature>
<feature type="compositionally biased region" description="Polar residues" evidence="2">
    <location>
        <begin position="449"/>
        <end position="458"/>
    </location>
</feature>
<dbReference type="InterPro" id="IPR019734">
    <property type="entry name" value="TPR_rpt"/>
</dbReference>
<dbReference type="PANTHER" id="PTHR37464">
    <property type="entry name" value="BLL2463 PROTEIN"/>
    <property type="match status" value="1"/>
</dbReference>
<dbReference type="Gene3D" id="3.40.50.410">
    <property type="entry name" value="von Willebrand factor, type A domain"/>
    <property type="match status" value="1"/>
</dbReference>
<dbReference type="Gene3D" id="1.25.40.10">
    <property type="entry name" value="Tetratricopeptide repeat domain"/>
    <property type="match status" value="1"/>
</dbReference>
<dbReference type="Pfam" id="PF00515">
    <property type="entry name" value="TPR_1"/>
    <property type="match status" value="1"/>
</dbReference>
<dbReference type="PROSITE" id="PS50293">
    <property type="entry name" value="TPR_REGION"/>
    <property type="match status" value="1"/>
</dbReference>
<dbReference type="PANTHER" id="PTHR37464:SF1">
    <property type="entry name" value="BLL2463 PROTEIN"/>
    <property type="match status" value="1"/>
</dbReference>
<proteinExistence type="predicted"/>
<dbReference type="InterPro" id="IPR002035">
    <property type="entry name" value="VWF_A"/>
</dbReference>
<dbReference type="SMART" id="SM00327">
    <property type="entry name" value="VWA"/>
    <property type="match status" value="1"/>
</dbReference>
<gene>
    <name evidence="5" type="ORF">SAMN05660197_0381</name>
</gene>
<feature type="domain" description="VWFA" evidence="4">
    <location>
        <begin position="75"/>
        <end position="259"/>
    </location>
</feature>
<reference evidence="6" key="1">
    <citation type="submission" date="2017-04" db="EMBL/GenBank/DDBJ databases">
        <authorList>
            <person name="Varghese N."/>
            <person name="Submissions S."/>
        </authorList>
    </citation>
    <scope>NUCLEOTIDE SEQUENCE [LARGE SCALE GENOMIC DNA]</scope>
    <source>
        <strain evidence="6">DSM 16512</strain>
    </source>
</reference>
<keyword evidence="3" id="KW-0812">Transmembrane</keyword>
<dbReference type="OrthoDB" id="5332745at2"/>
<accession>A0A1W1WQN5</accession>
<evidence type="ECO:0000256" key="3">
    <source>
        <dbReference type="SAM" id="Phobius"/>
    </source>
</evidence>
<feature type="region of interest" description="Disordered" evidence="2">
    <location>
        <begin position="432"/>
        <end position="478"/>
    </location>
</feature>
<feature type="transmembrane region" description="Helical" evidence="3">
    <location>
        <begin position="6"/>
        <end position="22"/>
    </location>
</feature>
<dbReference type="SUPFAM" id="SSF53300">
    <property type="entry name" value="vWA-like"/>
    <property type="match status" value="1"/>
</dbReference>
<evidence type="ECO:0000313" key="5">
    <source>
        <dbReference type="EMBL" id="SMC08624.1"/>
    </source>
</evidence>
<organism evidence="5 6">
    <name type="scientific">Nitratiruptor tergarcus DSM 16512</name>
    <dbReference type="NCBI Taxonomy" id="1069081"/>
    <lineage>
        <taxon>Bacteria</taxon>
        <taxon>Pseudomonadati</taxon>
        <taxon>Campylobacterota</taxon>
        <taxon>Epsilonproteobacteria</taxon>
        <taxon>Nautiliales</taxon>
        <taxon>Nitratiruptoraceae</taxon>
        <taxon>Nitratiruptor</taxon>
    </lineage>
</organism>
<feature type="transmembrane region" description="Helical" evidence="3">
    <location>
        <begin position="290"/>
        <end position="309"/>
    </location>
</feature>
<evidence type="ECO:0000256" key="1">
    <source>
        <dbReference type="PROSITE-ProRule" id="PRU00339"/>
    </source>
</evidence>
<dbReference type="AlphaFoldDB" id="A0A1W1WQN5"/>
<dbReference type="Pfam" id="PF13519">
    <property type="entry name" value="VWA_2"/>
    <property type="match status" value="1"/>
</dbReference>
<name>A0A1W1WQN5_9BACT</name>
<keyword evidence="3" id="KW-1133">Transmembrane helix</keyword>
<evidence type="ECO:0000313" key="6">
    <source>
        <dbReference type="Proteomes" id="UP000192602"/>
    </source>
</evidence>
<sequence length="498" mass="56113">MSFLYPYLLFFTIPALLLTFLIKKKRAKLPFNPKIVIANQSVNYLLLPFVLALVIVALARPVLKKPLLAQKSVQPLFIAIDFSNSMRAEGRLEKAKRIALDLIQEAPFKISLLIFTTNPLIIAPPTSDKEALKMALASINQDAILTKGTDFAKLLEFIGEFEGKKNLVIISDGGDFKDPSILEKIAKKHDIAIYSVGVGSRSGALIPTREGYLKSEGKLVVTKRNPNFEKLGNFYDEQNYLAIVDDIDKELSQQQQNEIVELFWIPLLIAFLLYFHAYTTLFEKLRTKKLFLLALAIGVHASLLDEFALQRGYKQIKNHQYSDAVQTLSSIPYLEARYAYAVALFHLGKVPEALKVFKTIRSKDPKVKAKIYYNIGLCYEKMRKYEEALRFFIKACQLQRDGKCLKKIEKLAFKKNQKKQLLPFAKQKIVPKAGKKGEKSKQKSAGGSNINLAMQSGSAQGGKKSRGGSLSKKGEAHPVSSKVYELINKGYIDEKRPW</sequence>